<dbReference type="Gene3D" id="2.60.120.560">
    <property type="entry name" value="Exo-inulinase, domain 1"/>
    <property type="match status" value="1"/>
</dbReference>
<dbReference type="InterPro" id="IPR011009">
    <property type="entry name" value="Kinase-like_dom_sf"/>
</dbReference>
<dbReference type="SMART" id="SM00220">
    <property type="entry name" value="S_TKc"/>
    <property type="match status" value="1"/>
</dbReference>
<evidence type="ECO:0000256" key="6">
    <source>
        <dbReference type="SAM" id="MobiDB-lite"/>
    </source>
</evidence>
<feature type="region of interest" description="Disordered" evidence="6">
    <location>
        <begin position="288"/>
        <end position="376"/>
    </location>
</feature>
<dbReference type="PANTHER" id="PTHR43289">
    <property type="entry name" value="MITOGEN-ACTIVATED PROTEIN KINASE KINASE KINASE 20-RELATED"/>
    <property type="match status" value="1"/>
</dbReference>
<evidence type="ECO:0000256" key="3">
    <source>
        <dbReference type="ARBA" id="ARBA00022777"/>
    </source>
</evidence>
<dbReference type="SUPFAM" id="SSF56112">
    <property type="entry name" value="Protein kinase-like (PK-like)"/>
    <property type="match status" value="1"/>
</dbReference>
<dbReference type="PROSITE" id="PS00108">
    <property type="entry name" value="PROTEIN_KINASE_ST"/>
    <property type="match status" value="1"/>
</dbReference>
<dbReference type="CDD" id="cd14014">
    <property type="entry name" value="STKc_PknB_like"/>
    <property type="match status" value="1"/>
</dbReference>
<keyword evidence="3 9" id="KW-0418">Kinase</keyword>
<dbReference type="Proteomes" id="UP000237846">
    <property type="component" value="Unassembled WGS sequence"/>
</dbReference>
<dbReference type="InterPro" id="IPR017441">
    <property type="entry name" value="Protein_kinase_ATP_BS"/>
</dbReference>
<keyword evidence="7" id="KW-1133">Transmembrane helix</keyword>
<feature type="domain" description="Protein kinase" evidence="8">
    <location>
        <begin position="18"/>
        <end position="278"/>
    </location>
</feature>
<dbReference type="PROSITE" id="PS50011">
    <property type="entry name" value="PROTEIN_KINASE_DOM"/>
    <property type="match status" value="1"/>
</dbReference>
<dbReference type="Pfam" id="PF00069">
    <property type="entry name" value="Pkinase"/>
    <property type="match status" value="1"/>
</dbReference>
<keyword evidence="7" id="KW-0472">Membrane</keyword>
<feature type="binding site" evidence="5">
    <location>
        <position position="46"/>
    </location>
    <ligand>
        <name>ATP</name>
        <dbReference type="ChEBI" id="CHEBI:30616"/>
    </ligand>
</feature>
<feature type="compositionally biased region" description="Low complexity" evidence="6">
    <location>
        <begin position="419"/>
        <end position="430"/>
    </location>
</feature>
<gene>
    <name evidence="9" type="ORF">CLV72_110322</name>
</gene>
<evidence type="ECO:0000256" key="7">
    <source>
        <dbReference type="SAM" id="Phobius"/>
    </source>
</evidence>
<accession>A0A2T0PUJ2</accession>
<dbReference type="PROSITE" id="PS00107">
    <property type="entry name" value="PROTEIN_KINASE_ATP"/>
    <property type="match status" value="1"/>
</dbReference>
<evidence type="ECO:0000259" key="8">
    <source>
        <dbReference type="PROSITE" id="PS50011"/>
    </source>
</evidence>
<evidence type="ECO:0000313" key="9">
    <source>
        <dbReference type="EMBL" id="PRX92560.1"/>
    </source>
</evidence>
<evidence type="ECO:0000256" key="1">
    <source>
        <dbReference type="ARBA" id="ARBA00022679"/>
    </source>
</evidence>
<name>A0A2T0PUJ2_9ACTN</name>
<feature type="compositionally biased region" description="Pro residues" evidence="6">
    <location>
        <begin position="314"/>
        <end position="336"/>
    </location>
</feature>
<feature type="compositionally biased region" description="Pro residues" evidence="6">
    <location>
        <begin position="345"/>
        <end position="359"/>
    </location>
</feature>
<protein>
    <submittedName>
        <fullName evidence="9">Serine/threonine protein kinase</fullName>
    </submittedName>
</protein>
<comment type="caution">
    <text evidence="9">The sequence shown here is derived from an EMBL/GenBank/DDBJ whole genome shotgun (WGS) entry which is preliminary data.</text>
</comment>
<evidence type="ECO:0000256" key="4">
    <source>
        <dbReference type="ARBA" id="ARBA00022840"/>
    </source>
</evidence>
<reference evidence="9 10" key="1">
    <citation type="submission" date="2018-03" db="EMBL/GenBank/DDBJ databases">
        <title>Genomic Encyclopedia of Archaeal and Bacterial Type Strains, Phase II (KMG-II): from individual species to whole genera.</title>
        <authorList>
            <person name="Goeker M."/>
        </authorList>
    </citation>
    <scope>NUCLEOTIDE SEQUENCE [LARGE SCALE GENOMIC DNA]</scope>
    <source>
        <strain evidence="9 10">DSM 45601</strain>
    </source>
</reference>
<keyword evidence="7" id="KW-0812">Transmembrane</keyword>
<dbReference type="AlphaFoldDB" id="A0A2T0PUJ2"/>
<evidence type="ECO:0000256" key="5">
    <source>
        <dbReference type="PROSITE-ProRule" id="PRU10141"/>
    </source>
</evidence>
<dbReference type="InterPro" id="IPR000719">
    <property type="entry name" value="Prot_kinase_dom"/>
</dbReference>
<proteinExistence type="predicted"/>
<keyword evidence="4 5" id="KW-0067">ATP-binding</keyword>
<feature type="transmembrane region" description="Helical" evidence="7">
    <location>
        <begin position="390"/>
        <end position="416"/>
    </location>
</feature>
<organism evidence="9 10">
    <name type="scientific">Allonocardiopsis opalescens</name>
    <dbReference type="NCBI Taxonomy" id="1144618"/>
    <lineage>
        <taxon>Bacteria</taxon>
        <taxon>Bacillati</taxon>
        <taxon>Actinomycetota</taxon>
        <taxon>Actinomycetes</taxon>
        <taxon>Streptosporangiales</taxon>
        <taxon>Allonocardiopsis</taxon>
    </lineage>
</organism>
<dbReference type="EMBL" id="PVZC01000010">
    <property type="protein sequence ID" value="PRX92560.1"/>
    <property type="molecule type" value="Genomic_DNA"/>
</dbReference>
<dbReference type="Gene3D" id="3.30.200.20">
    <property type="entry name" value="Phosphorylase Kinase, domain 1"/>
    <property type="match status" value="1"/>
</dbReference>
<evidence type="ECO:0000256" key="2">
    <source>
        <dbReference type="ARBA" id="ARBA00022741"/>
    </source>
</evidence>
<dbReference type="GO" id="GO:0004674">
    <property type="term" value="F:protein serine/threonine kinase activity"/>
    <property type="evidence" value="ECO:0007669"/>
    <property type="project" value="UniProtKB-KW"/>
</dbReference>
<sequence>MPPVRPLRPGDPRQLDTYQLMGRLGRGGMGTVYLAQDPYRRYVAVKLINSELSDDEQFRRRFRREVQAAKRVRRFSTASVLDARLEEAPLYVVTEYVAGPNLHQAIRDHGPMPGGMLEGLALGVASALAAIHGAGVVHRDLKPANVLLSEVGPKVIDFGIARALDETGDVTNATAAGNLVGTPSYLAPELIDGHEATAASDIFSWGCLVAYAGTGTSPFEGPTVSAILHRISTAEPTLEGLDPQLRGLVAAALSKRPAERPTAQDLMNLLVGHTDPGVGDVQRSVDESWTPAVPPATGVPAAFDGGTGGTPAQAGPPPAAPRPPLPGPAAPPPPYAVPGGGRAHPPGPVGPPPAMPPRPGSGDRDTGPRTPLPASELLTGVRKKRRTNRWFWIAGAAALVVVVGGATAIGVTALVAPPGGGPAAETSSAPPGTPPPGGVLVFQDDFATDTSGWPVEEQDFDPRGGENSAYRGYHEGRYGVRVGGEREAAGVRWAYQGPPLDGLLMGATVSSAEVSGAAEFGVYCFHGSTGEGEAEVTAAYDFLVRSDGDGARIRRNHTVDGESVVAETGSVPGMDTSAGAANTVQASCERGPGGEMLLRLWVNGTPVLEASDPDPIPAGPAGGITALVDEGSGDSATVFFDDFTLSRLG</sequence>
<keyword evidence="9" id="KW-0723">Serine/threonine-protein kinase</keyword>
<keyword evidence="10" id="KW-1185">Reference proteome</keyword>
<evidence type="ECO:0000313" key="10">
    <source>
        <dbReference type="Proteomes" id="UP000237846"/>
    </source>
</evidence>
<dbReference type="Gene3D" id="1.10.510.10">
    <property type="entry name" value="Transferase(Phosphotransferase) domain 1"/>
    <property type="match status" value="1"/>
</dbReference>
<keyword evidence="1" id="KW-0808">Transferase</keyword>
<dbReference type="PANTHER" id="PTHR43289:SF34">
    <property type="entry name" value="SERINE_THREONINE-PROTEIN KINASE YBDM-RELATED"/>
    <property type="match status" value="1"/>
</dbReference>
<keyword evidence="2 5" id="KW-0547">Nucleotide-binding</keyword>
<feature type="region of interest" description="Disordered" evidence="6">
    <location>
        <begin position="419"/>
        <end position="438"/>
    </location>
</feature>
<dbReference type="GO" id="GO:0005524">
    <property type="term" value="F:ATP binding"/>
    <property type="evidence" value="ECO:0007669"/>
    <property type="project" value="UniProtKB-UniRule"/>
</dbReference>
<dbReference type="InterPro" id="IPR008271">
    <property type="entry name" value="Ser/Thr_kinase_AS"/>
</dbReference>